<accession>A0A2D3D6C3</accession>
<feature type="transmembrane region" description="Helical" evidence="1">
    <location>
        <begin position="48"/>
        <end position="67"/>
    </location>
</feature>
<feature type="transmembrane region" description="Helical" evidence="1">
    <location>
        <begin position="113"/>
        <end position="138"/>
    </location>
</feature>
<sequence>MGDRVPNGVDHSADRWLILSLGEKRNWESLTEEERTKLRKTQRRCVKVVYGLVFLLMVMSMTLLLSGGKTGSLTSALAIIGAVFPAVGRFLSKPIEHYYSAGESFEAARLRVIEGYLNVLAALLAVTALLDLIAAVLFGKW</sequence>
<dbReference type="Proteomes" id="UP000229907">
    <property type="component" value="Chromosome"/>
</dbReference>
<dbReference type="AlphaFoldDB" id="A0A2D3D6C3"/>
<name>A0A2D3D6C3_9BIFI</name>
<gene>
    <name evidence="2" type="ORF">BcFMB_06420</name>
</gene>
<dbReference type="RefSeq" id="WP_099721339.1">
    <property type="nucleotide sequence ID" value="NZ_CP018044.1"/>
</dbReference>
<keyword evidence="1" id="KW-0812">Transmembrane</keyword>
<organism evidence="2 3">
    <name type="scientific">Bifidobacterium choerinum</name>
    <dbReference type="NCBI Taxonomy" id="35760"/>
    <lineage>
        <taxon>Bacteria</taxon>
        <taxon>Bacillati</taxon>
        <taxon>Actinomycetota</taxon>
        <taxon>Actinomycetes</taxon>
        <taxon>Bifidobacteriales</taxon>
        <taxon>Bifidobacteriaceae</taxon>
        <taxon>Bifidobacterium</taxon>
    </lineage>
</organism>
<keyword evidence="1" id="KW-0472">Membrane</keyword>
<feature type="transmembrane region" description="Helical" evidence="1">
    <location>
        <begin position="73"/>
        <end position="92"/>
    </location>
</feature>
<evidence type="ECO:0000256" key="1">
    <source>
        <dbReference type="SAM" id="Phobius"/>
    </source>
</evidence>
<dbReference type="KEGG" id="bcho:BcFMB_06420"/>
<evidence type="ECO:0000313" key="2">
    <source>
        <dbReference type="EMBL" id="ATU20614.1"/>
    </source>
</evidence>
<protein>
    <submittedName>
        <fullName evidence="2">Uncharacterized protein</fullName>
    </submittedName>
</protein>
<reference evidence="2 3" key="1">
    <citation type="submission" date="2016-11" db="EMBL/GenBank/DDBJ databases">
        <title>complete genome sequence of Bifidobacterium choerinum strain FMB-1.</title>
        <authorList>
            <person name="Park C.-S."/>
            <person name="Jung D.-H."/>
            <person name="Choi D.-S."/>
        </authorList>
    </citation>
    <scope>NUCLEOTIDE SEQUENCE [LARGE SCALE GENOMIC DNA]</scope>
    <source>
        <strain evidence="2 3">FMB-1</strain>
    </source>
</reference>
<evidence type="ECO:0000313" key="3">
    <source>
        <dbReference type="Proteomes" id="UP000229907"/>
    </source>
</evidence>
<keyword evidence="1" id="KW-1133">Transmembrane helix</keyword>
<dbReference type="EMBL" id="CP018044">
    <property type="protein sequence ID" value="ATU20614.1"/>
    <property type="molecule type" value="Genomic_DNA"/>
</dbReference>
<proteinExistence type="predicted"/>